<proteinExistence type="predicted"/>
<dbReference type="Proteomes" id="UP000321863">
    <property type="component" value="Unassembled WGS sequence"/>
</dbReference>
<dbReference type="EMBL" id="BJYJ01000064">
    <property type="protein sequence ID" value="GEN78230.1"/>
    <property type="molecule type" value="Genomic_DNA"/>
</dbReference>
<dbReference type="InterPro" id="IPR009057">
    <property type="entry name" value="Homeodomain-like_sf"/>
</dbReference>
<dbReference type="SUPFAM" id="SSF46689">
    <property type="entry name" value="Homeodomain-like"/>
    <property type="match status" value="1"/>
</dbReference>
<gene>
    <name evidence="1" type="ORF">CHA01nite_39700</name>
</gene>
<evidence type="ECO:0000313" key="1">
    <source>
        <dbReference type="EMBL" id="GEN78230.1"/>
    </source>
</evidence>
<name>A0A511YSR2_9FLAO</name>
<keyword evidence="2" id="KW-1185">Reference proteome</keyword>
<protein>
    <recommendedName>
        <fullName evidence="3">Transposase</fullName>
    </recommendedName>
</protein>
<accession>A0A511YSR2</accession>
<dbReference type="AlphaFoldDB" id="A0A511YSR2"/>
<dbReference type="OrthoDB" id="960257at2"/>
<organism evidence="1 2">
    <name type="scientific">Chryseobacterium hagamense</name>
    <dbReference type="NCBI Taxonomy" id="395935"/>
    <lineage>
        <taxon>Bacteria</taxon>
        <taxon>Pseudomonadati</taxon>
        <taxon>Bacteroidota</taxon>
        <taxon>Flavobacteriia</taxon>
        <taxon>Flavobacteriales</taxon>
        <taxon>Weeksellaceae</taxon>
        <taxon>Chryseobacterium group</taxon>
        <taxon>Chryseobacterium</taxon>
    </lineage>
</organism>
<sequence length="139" mass="15648">MGRGNTPELSNESIEELELLQVTSTNASLRKRCQLILLKSDGRSSKDVGSILRISHVSVNSWVKRYKEEGILGLSIKPGRGKKSSFNFEQDKELVLESIKKHRQKVCSAQAEWELASGKKVSEKTFKRFLKSLVEDING</sequence>
<evidence type="ECO:0008006" key="3">
    <source>
        <dbReference type="Google" id="ProtNLM"/>
    </source>
</evidence>
<reference evidence="1 2" key="1">
    <citation type="submission" date="2019-07" db="EMBL/GenBank/DDBJ databases">
        <title>Whole genome shotgun sequence of Chryseobacterium hagamense NBRC 105253.</title>
        <authorList>
            <person name="Hosoyama A."/>
            <person name="Uohara A."/>
            <person name="Ohji S."/>
            <person name="Ichikawa N."/>
        </authorList>
    </citation>
    <scope>NUCLEOTIDE SEQUENCE [LARGE SCALE GENOMIC DNA]</scope>
    <source>
        <strain evidence="1 2">NBRC 105253</strain>
    </source>
</reference>
<evidence type="ECO:0000313" key="2">
    <source>
        <dbReference type="Proteomes" id="UP000321863"/>
    </source>
</evidence>
<dbReference type="RefSeq" id="WP_146944749.1">
    <property type="nucleotide sequence ID" value="NZ_BJYJ01000064.1"/>
</dbReference>
<dbReference type="Pfam" id="PF13384">
    <property type="entry name" value="HTH_23"/>
    <property type="match status" value="1"/>
</dbReference>
<comment type="caution">
    <text evidence="1">The sequence shown here is derived from an EMBL/GenBank/DDBJ whole genome shotgun (WGS) entry which is preliminary data.</text>
</comment>